<organism evidence="2 3">
    <name type="scientific">Dermabacter hominis 1368</name>
    <dbReference type="NCBI Taxonomy" id="1450519"/>
    <lineage>
        <taxon>Bacteria</taxon>
        <taxon>Bacillati</taxon>
        <taxon>Actinomycetota</taxon>
        <taxon>Actinomycetes</taxon>
        <taxon>Micrococcales</taxon>
        <taxon>Dermabacteraceae</taxon>
        <taxon>Dermabacter</taxon>
    </lineage>
</organism>
<comment type="caution">
    <text evidence="2">The sequence shown here is derived from an EMBL/GenBank/DDBJ whole genome shotgun (WGS) entry which is preliminary data.</text>
</comment>
<evidence type="ECO:0008006" key="4">
    <source>
        <dbReference type="Google" id="ProtNLM"/>
    </source>
</evidence>
<accession>A0ABR4SKR1</accession>
<protein>
    <recommendedName>
        <fullName evidence="4">Transposase</fullName>
    </recommendedName>
</protein>
<sequence length="52" mass="5706">MHAWRKSGAPWDRGDAREDEGEEKGERMVGAAVQTAAAPTHGKIRLGRVHIL</sequence>
<evidence type="ECO:0000313" key="2">
    <source>
        <dbReference type="EMBL" id="KDS93607.1"/>
    </source>
</evidence>
<proteinExistence type="predicted"/>
<evidence type="ECO:0000256" key="1">
    <source>
        <dbReference type="SAM" id="MobiDB-lite"/>
    </source>
</evidence>
<reference evidence="2 3" key="1">
    <citation type="submission" date="2014-01" db="EMBL/GenBank/DDBJ databases">
        <title>Draft genome sequence of the multidrug-resistant clinical isolate Dermabacter hominis 1368.</title>
        <authorList>
            <person name="Albersmeier A."/>
            <person name="Bomholt C."/>
            <person name="Glaub A."/>
            <person name="Ruckert C."/>
            <person name="Soriano F."/>
            <person name="Fernandez-Natal I."/>
            <person name="Tauch A."/>
        </authorList>
    </citation>
    <scope>NUCLEOTIDE SEQUENCE [LARGE SCALE GENOMIC DNA]</scope>
    <source>
        <strain evidence="2 3">1368</strain>
    </source>
</reference>
<name>A0ABR4SKR1_9MICO</name>
<dbReference type="EMBL" id="JDRS01000006">
    <property type="protein sequence ID" value="KDS93607.1"/>
    <property type="molecule type" value="Genomic_DNA"/>
</dbReference>
<dbReference type="Proteomes" id="UP000030182">
    <property type="component" value="Unassembled WGS sequence"/>
</dbReference>
<feature type="region of interest" description="Disordered" evidence="1">
    <location>
        <begin position="1"/>
        <end position="36"/>
    </location>
</feature>
<gene>
    <name evidence="2" type="ORF">DHOM_05710</name>
</gene>
<evidence type="ECO:0000313" key="3">
    <source>
        <dbReference type="Proteomes" id="UP000030182"/>
    </source>
</evidence>
<keyword evidence="3" id="KW-1185">Reference proteome</keyword>